<reference evidence="2 3" key="1">
    <citation type="submission" date="2021-04" db="EMBL/GenBank/DDBJ databases">
        <authorList>
            <person name="De Guttry C."/>
            <person name="Zahm M."/>
            <person name="Klopp C."/>
            <person name="Cabau C."/>
            <person name="Louis A."/>
            <person name="Berthelot C."/>
            <person name="Parey E."/>
            <person name="Roest Crollius H."/>
            <person name="Montfort J."/>
            <person name="Robinson-Rechavi M."/>
            <person name="Bucao C."/>
            <person name="Bouchez O."/>
            <person name="Gislard M."/>
            <person name="Lluch J."/>
            <person name="Milhes M."/>
            <person name="Lampietro C."/>
            <person name="Lopez Roques C."/>
            <person name="Donnadieu C."/>
            <person name="Braasch I."/>
            <person name="Desvignes T."/>
            <person name="Postlethwait J."/>
            <person name="Bobe J."/>
            <person name="Wedekind C."/>
            <person name="Guiguen Y."/>
        </authorList>
    </citation>
    <scope>NUCLEOTIDE SEQUENCE [LARGE SCALE GENOMIC DNA]</scope>
    <source>
        <strain evidence="2">Cs_M1</strain>
        <tissue evidence="2">Blood</tissue>
    </source>
</reference>
<dbReference type="AlphaFoldDB" id="A0AAN8LDJ5"/>
<feature type="region of interest" description="Disordered" evidence="1">
    <location>
        <begin position="53"/>
        <end position="90"/>
    </location>
</feature>
<accession>A0AAN8LDJ5</accession>
<name>A0AAN8LDJ5_9TELE</name>
<dbReference type="EMBL" id="JAGTTL010000020">
    <property type="protein sequence ID" value="KAK6307229.1"/>
    <property type="molecule type" value="Genomic_DNA"/>
</dbReference>
<evidence type="ECO:0000313" key="3">
    <source>
        <dbReference type="Proteomes" id="UP001356427"/>
    </source>
</evidence>
<protein>
    <submittedName>
        <fullName evidence="2">Uncharacterized protein</fullName>
    </submittedName>
</protein>
<organism evidence="2 3">
    <name type="scientific">Coregonus suidteri</name>
    <dbReference type="NCBI Taxonomy" id="861788"/>
    <lineage>
        <taxon>Eukaryota</taxon>
        <taxon>Metazoa</taxon>
        <taxon>Chordata</taxon>
        <taxon>Craniata</taxon>
        <taxon>Vertebrata</taxon>
        <taxon>Euteleostomi</taxon>
        <taxon>Actinopterygii</taxon>
        <taxon>Neopterygii</taxon>
        <taxon>Teleostei</taxon>
        <taxon>Protacanthopterygii</taxon>
        <taxon>Salmoniformes</taxon>
        <taxon>Salmonidae</taxon>
        <taxon>Coregoninae</taxon>
        <taxon>Coregonus</taxon>
    </lineage>
</organism>
<comment type="caution">
    <text evidence="2">The sequence shown here is derived from an EMBL/GenBank/DDBJ whole genome shotgun (WGS) entry which is preliminary data.</text>
</comment>
<proteinExistence type="predicted"/>
<sequence>MDDNLKHQRQWSCKECCKVGSTGSTGCRATISGGASTRQEILFFYIDGRARRQGGWAEETSGSAKSGRRPAMVEDVEDRRLRPQTPPGLG</sequence>
<keyword evidence="3" id="KW-1185">Reference proteome</keyword>
<gene>
    <name evidence="2" type="ORF">J4Q44_G00223770</name>
</gene>
<evidence type="ECO:0000256" key="1">
    <source>
        <dbReference type="SAM" id="MobiDB-lite"/>
    </source>
</evidence>
<dbReference type="Proteomes" id="UP001356427">
    <property type="component" value="Unassembled WGS sequence"/>
</dbReference>
<evidence type="ECO:0000313" key="2">
    <source>
        <dbReference type="EMBL" id="KAK6307229.1"/>
    </source>
</evidence>